<sequence>MMLNDRGNMKWTALMLPEHLVQLKEWKKEQFYEKKRELTEWELEEIEQTIQRAFKMQKLIKLTLWKSQKLYDEIGKITGADIYKKELLLDSDLSIKRITFDMIQKALLVDDDD</sequence>
<dbReference type="Pfam" id="PF08863">
    <property type="entry name" value="YolD"/>
    <property type="match status" value="1"/>
</dbReference>
<dbReference type="AlphaFoldDB" id="A0AAJ4ZRF1"/>
<name>A0AAJ4ZRF1_LYSSH</name>
<accession>A0AAJ4ZRF1</accession>
<dbReference type="EMBL" id="UFSZ01000001">
    <property type="protein sequence ID" value="SUV15159.1"/>
    <property type="molecule type" value="Genomic_DNA"/>
</dbReference>
<gene>
    <name evidence="1" type="primary">yolD</name>
    <name evidence="1" type="ORF">NCTC10338_00178</name>
</gene>
<dbReference type="GeneID" id="48278944"/>
<comment type="caution">
    <text evidence="1">The sequence shown here is derived from an EMBL/GenBank/DDBJ whole genome shotgun (WGS) entry which is preliminary data.</text>
</comment>
<evidence type="ECO:0000313" key="1">
    <source>
        <dbReference type="EMBL" id="SUV15159.1"/>
    </source>
</evidence>
<dbReference type="Proteomes" id="UP000255295">
    <property type="component" value="Unassembled WGS sequence"/>
</dbReference>
<dbReference type="RefSeq" id="WP_051147739.1">
    <property type="nucleotide sequence ID" value="NZ_BJNS01000083.1"/>
</dbReference>
<reference evidence="1 2" key="1">
    <citation type="submission" date="2018-06" db="EMBL/GenBank/DDBJ databases">
        <authorList>
            <consortium name="Pathogen Informatics"/>
            <person name="Doyle S."/>
        </authorList>
    </citation>
    <scope>NUCLEOTIDE SEQUENCE [LARGE SCALE GENOMIC DNA]</scope>
    <source>
        <strain evidence="1 2">NCTC10338</strain>
    </source>
</reference>
<dbReference type="InterPro" id="IPR014962">
    <property type="entry name" value="YolD"/>
</dbReference>
<evidence type="ECO:0000313" key="2">
    <source>
        <dbReference type="Proteomes" id="UP000255295"/>
    </source>
</evidence>
<organism evidence="1 2">
    <name type="scientific">Lysinibacillus sphaericus</name>
    <name type="common">Bacillus sphaericus</name>
    <dbReference type="NCBI Taxonomy" id="1421"/>
    <lineage>
        <taxon>Bacteria</taxon>
        <taxon>Bacillati</taxon>
        <taxon>Bacillota</taxon>
        <taxon>Bacilli</taxon>
        <taxon>Bacillales</taxon>
        <taxon>Bacillaceae</taxon>
        <taxon>Lysinibacillus</taxon>
    </lineage>
</organism>
<proteinExistence type="predicted"/>
<protein>
    <submittedName>
        <fullName evidence="1">YolD-like protein</fullName>
    </submittedName>
</protein>